<dbReference type="EMBL" id="FZOU01000006">
    <property type="protein sequence ID" value="SNT28022.1"/>
    <property type="molecule type" value="Genomic_DNA"/>
</dbReference>
<feature type="transmembrane region" description="Helical" evidence="6">
    <location>
        <begin position="33"/>
        <end position="55"/>
    </location>
</feature>
<dbReference type="InterPro" id="IPR008457">
    <property type="entry name" value="Cu-R_CopD_dom"/>
</dbReference>
<name>A0A239LDK3_9BACT</name>
<feature type="transmembrane region" description="Helical" evidence="6">
    <location>
        <begin position="75"/>
        <end position="92"/>
    </location>
</feature>
<dbReference type="Pfam" id="PF05425">
    <property type="entry name" value="CopD"/>
    <property type="match status" value="1"/>
</dbReference>
<dbReference type="AlphaFoldDB" id="A0A239LDK3"/>
<feature type="transmembrane region" description="Helical" evidence="6">
    <location>
        <begin position="6"/>
        <end position="26"/>
    </location>
</feature>
<feature type="transmembrane region" description="Helical" evidence="6">
    <location>
        <begin position="214"/>
        <end position="233"/>
    </location>
</feature>
<gene>
    <name evidence="8" type="ORF">SAMN05421770_106285</name>
</gene>
<evidence type="ECO:0000256" key="2">
    <source>
        <dbReference type="ARBA" id="ARBA00022475"/>
    </source>
</evidence>
<evidence type="ECO:0000256" key="1">
    <source>
        <dbReference type="ARBA" id="ARBA00004651"/>
    </source>
</evidence>
<keyword evidence="2" id="KW-1003">Cell membrane</keyword>
<dbReference type="InterPro" id="IPR032694">
    <property type="entry name" value="CopC/D"/>
</dbReference>
<feature type="transmembrane region" description="Helical" evidence="6">
    <location>
        <begin position="175"/>
        <end position="194"/>
    </location>
</feature>
<organism evidence="8 9">
    <name type="scientific">Granulicella rosea</name>
    <dbReference type="NCBI Taxonomy" id="474952"/>
    <lineage>
        <taxon>Bacteria</taxon>
        <taxon>Pseudomonadati</taxon>
        <taxon>Acidobacteriota</taxon>
        <taxon>Terriglobia</taxon>
        <taxon>Terriglobales</taxon>
        <taxon>Acidobacteriaceae</taxon>
        <taxon>Granulicella</taxon>
    </lineage>
</organism>
<accession>A0A239LDK3</accession>
<reference evidence="8 9" key="1">
    <citation type="submission" date="2017-06" db="EMBL/GenBank/DDBJ databases">
        <authorList>
            <person name="Kim H.J."/>
            <person name="Triplett B.A."/>
        </authorList>
    </citation>
    <scope>NUCLEOTIDE SEQUENCE [LARGE SCALE GENOMIC DNA]</scope>
    <source>
        <strain evidence="8 9">DSM 18704</strain>
    </source>
</reference>
<evidence type="ECO:0000313" key="9">
    <source>
        <dbReference type="Proteomes" id="UP000198356"/>
    </source>
</evidence>
<dbReference type="PANTHER" id="PTHR34820">
    <property type="entry name" value="INNER MEMBRANE PROTEIN YEBZ"/>
    <property type="match status" value="1"/>
</dbReference>
<evidence type="ECO:0000256" key="3">
    <source>
        <dbReference type="ARBA" id="ARBA00022692"/>
    </source>
</evidence>
<feature type="transmembrane region" description="Helical" evidence="6">
    <location>
        <begin position="104"/>
        <end position="122"/>
    </location>
</feature>
<evidence type="ECO:0000256" key="5">
    <source>
        <dbReference type="ARBA" id="ARBA00023136"/>
    </source>
</evidence>
<keyword evidence="5 6" id="KW-0472">Membrane</keyword>
<dbReference type="GO" id="GO:0005886">
    <property type="term" value="C:plasma membrane"/>
    <property type="evidence" value="ECO:0007669"/>
    <property type="project" value="UniProtKB-SubCell"/>
</dbReference>
<feature type="transmembrane region" description="Helical" evidence="6">
    <location>
        <begin position="254"/>
        <end position="273"/>
    </location>
</feature>
<feature type="domain" description="Copper resistance protein D" evidence="7">
    <location>
        <begin position="175"/>
        <end position="272"/>
    </location>
</feature>
<evidence type="ECO:0000256" key="6">
    <source>
        <dbReference type="SAM" id="Phobius"/>
    </source>
</evidence>
<keyword evidence="4 6" id="KW-1133">Transmembrane helix</keyword>
<keyword evidence="9" id="KW-1185">Reference proteome</keyword>
<dbReference type="PANTHER" id="PTHR34820:SF4">
    <property type="entry name" value="INNER MEMBRANE PROTEIN YEBZ"/>
    <property type="match status" value="1"/>
</dbReference>
<evidence type="ECO:0000256" key="4">
    <source>
        <dbReference type="ARBA" id="ARBA00022989"/>
    </source>
</evidence>
<protein>
    <submittedName>
        <fullName evidence="8">Putative copper resistance protein D</fullName>
    </submittedName>
</protein>
<dbReference type="GO" id="GO:0006825">
    <property type="term" value="P:copper ion transport"/>
    <property type="evidence" value="ECO:0007669"/>
    <property type="project" value="InterPro"/>
</dbReference>
<evidence type="ECO:0000313" key="8">
    <source>
        <dbReference type="EMBL" id="SNT28022.1"/>
    </source>
</evidence>
<evidence type="ECO:0000259" key="7">
    <source>
        <dbReference type="Pfam" id="PF05425"/>
    </source>
</evidence>
<comment type="subcellular location">
    <subcellularLocation>
        <location evidence="1">Cell membrane</location>
        <topology evidence="1">Multi-pass membrane protein</topology>
    </subcellularLocation>
</comment>
<proteinExistence type="predicted"/>
<dbReference type="RefSeq" id="WP_089409595.1">
    <property type="nucleotide sequence ID" value="NZ_FZOU01000006.1"/>
</dbReference>
<keyword evidence="3 6" id="KW-0812">Transmembrane</keyword>
<sequence>MVDASLALICGLLLALLWLRGGFLSANRLRLPAILLFLAVAAQLLLMVMTMSGASAPHAVMAAMPDVLSTHAGRLTEYILIATSLLAGWTLLPLTSKVKAAGSALLLAVVILLRSATGHAAVDGDWSLAELLQALHLSAMALWSGGVLVSGLLVLPRLVRANAGVALPTPRKYVASLSTVSTWAVAVVALSGVVKAWRQVGGDLHLLRGAGWAWILYAKVACVTLAVLLGGLNRLGLRTPDDWPEAAKTRAARLLRAEAWAMVAVLILSAWLANMPPPGE</sequence>
<feature type="transmembrane region" description="Helical" evidence="6">
    <location>
        <begin position="134"/>
        <end position="155"/>
    </location>
</feature>
<dbReference type="Proteomes" id="UP000198356">
    <property type="component" value="Unassembled WGS sequence"/>
</dbReference>